<organism evidence="1 2">
    <name type="scientific">Blautia obeum</name>
    <dbReference type="NCBI Taxonomy" id="40520"/>
    <lineage>
        <taxon>Bacteria</taxon>
        <taxon>Bacillati</taxon>
        <taxon>Bacillota</taxon>
        <taxon>Clostridia</taxon>
        <taxon>Lachnospirales</taxon>
        <taxon>Lachnospiraceae</taxon>
        <taxon>Blautia</taxon>
    </lineage>
</organism>
<gene>
    <name evidence="1" type="ORF">DW723_01980</name>
</gene>
<dbReference type="EMBL" id="QSKO01000002">
    <property type="protein sequence ID" value="RHE77939.1"/>
    <property type="molecule type" value="Genomic_DNA"/>
</dbReference>
<proteinExistence type="predicted"/>
<dbReference type="Pfam" id="PF12672">
    <property type="entry name" value="DUF3793"/>
    <property type="match status" value="1"/>
</dbReference>
<evidence type="ECO:0000313" key="1">
    <source>
        <dbReference type="EMBL" id="RHE77939.1"/>
    </source>
</evidence>
<reference evidence="1 2" key="1">
    <citation type="submission" date="2018-08" db="EMBL/GenBank/DDBJ databases">
        <title>A genome reference for cultivated species of the human gut microbiota.</title>
        <authorList>
            <person name="Zou Y."/>
            <person name="Xue W."/>
            <person name="Luo G."/>
        </authorList>
    </citation>
    <scope>NUCLEOTIDE SEQUENCE [LARGE SCALE GENOMIC DNA]</scope>
    <source>
        <strain evidence="1 2">AM27-32LB</strain>
    </source>
</reference>
<dbReference type="InterPro" id="IPR024523">
    <property type="entry name" value="DUF3793"/>
</dbReference>
<dbReference type="AlphaFoldDB" id="A0A414KLY3"/>
<protein>
    <submittedName>
        <fullName evidence="1">DUF3793 family protein</fullName>
    </submittedName>
</protein>
<sequence length="189" mass="21951">MNGRLKDVRAEIIAHCAPTLAGIKTANMFTYTPMNRNKLSMEIEEENRKLNCRGVFVEVLRTSEYKALVYVYRKKKLEQDLQCEGACALLKDCGYECQETDCCIRQLQERFFEKDGFPHEVGLFLGYPLDDVTGFIEQKGKNYKCCGIWKVYGNEKQTQMLFRKLKKCSEIYRRLWADGRSILQLTVAA</sequence>
<dbReference type="Proteomes" id="UP000283928">
    <property type="component" value="Unassembled WGS sequence"/>
</dbReference>
<evidence type="ECO:0000313" key="2">
    <source>
        <dbReference type="Proteomes" id="UP000283928"/>
    </source>
</evidence>
<accession>A0A414KLY3</accession>
<comment type="caution">
    <text evidence="1">The sequence shown here is derived from an EMBL/GenBank/DDBJ whole genome shotgun (WGS) entry which is preliminary data.</text>
</comment>
<name>A0A414KLY3_9FIRM</name>